<keyword evidence="4" id="KW-0862">Zinc</keyword>
<evidence type="ECO:0000256" key="4">
    <source>
        <dbReference type="ARBA" id="ARBA00022833"/>
    </source>
</evidence>
<feature type="compositionally biased region" description="Basic and acidic residues" evidence="6">
    <location>
        <begin position="123"/>
        <end position="135"/>
    </location>
</feature>
<dbReference type="PANTHER" id="PTHR19818">
    <property type="entry name" value="ZINC FINGER PROTEIN ZIC AND GLI"/>
    <property type="match status" value="1"/>
</dbReference>
<dbReference type="InterPro" id="IPR050329">
    <property type="entry name" value="GLI_C2H2-zinc-finger"/>
</dbReference>
<dbReference type="EMBL" id="MCFJ01000001">
    <property type="protein sequence ID" value="ORY71732.1"/>
    <property type="molecule type" value="Genomic_DNA"/>
</dbReference>
<dbReference type="Proteomes" id="UP000193689">
    <property type="component" value="Unassembled WGS sequence"/>
</dbReference>
<dbReference type="FunFam" id="3.30.160.60:FF:000446">
    <property type="entry name" value="Zinc finger protein"/>
    <property type="match status" value="1"/>
</dbReference>
<dbReference type="GO" id="GO:0045944">
    <property type="term" value="P:positive regulation of transcription by RNA polymerase II"/>
    <property type="evidence" value="ECO:0007669"/>
    <property type="project" value="UniProtKB-ARBA"/>
</dbReference>
<evidence type="ECO:0000259" key="7">
    <source>
        <dbReference type="PROSITE" id="PS50157"/>
    </source>
</evidence>
<evidence type="ECO:0000313" key="8">
    <source>
        <dbReference type="EMBL" id="ORY71732.1"/>
    </source>
</evidence>
<organism evidence="8 9">
    <name type="scientific">Pseudomassariella vexata</name>
    <dbReference type="NCBI Taxonomy" id="1141098"/>
    <lineage>
        <taxon>Eukaryota</taxon>
        <taxon>Fungi</taxon>
        <taxon>Dikarya</taxon>
        <taxon>Ascomycota</taxon>
        <taxon>Pezizomycotina</taxon>
        <taxon>Sordariomycetes</taxon>
        <taxon>Xylariomycetidae</taxon>
        <taxon>Amphisphaeriales</taxon>
        <taxon>Pseudomassariaceae</taxon>
        <taxon>Pseudomassariella</taxon>
    </lineage>
</organism>
<protein>
    <recommendedName>
        <fullName evidence="7">C2H2-type domain-containing protein</fullName>
    </recommendedName>
</protein>
<feature type="region of interest" description="Disordered" evidence="6">
    <location>
        <begin position="207"/>
        <end position="244"/>
    </location>
</feature>
<dbReference type="RefSeq" id="XP_040721324.1">
    <property type="nucleotide sequence ID" value="XM_040855023.1"/>
</dbReference>
<dbReference type="GO" id="GO:0000978">
    <property type="term" value="F:RNA polymerase II cis-regulatory region sequence-specific DNA binding"/>
    <property type="evidence" value="ECO:0007669"/>
    <property type="project" value="TreeGrafter"/>
</dbReference>
<dbReference type="GO" id="GO:0008270">
    <property type="term" value="F:zinc ion binding"/>
    <property type="evidence" value="ECO:0007669"/>
    <property type="project" value="UniProtKB-KW"/>
</dbReference>
<dbReference type="STRING" id="1141098.A0A1Y2EJJ7"/>
<keyword evidence="1" id="KW-0479">Metal-binding</keyword>
<feature type="domain" description="C2H2-type" evidence="7">
    <location>
        <begin position="308"/>
        <end position="335"/>
    </location>
</feature>
<proteinExistence type="predicted"/>
<feature type="region of interest" description="Disordered" evidence="6">
    <location>
        <begin position="148"/>
        <end position="192"/>
    </location>
</feature>
<reference evidence="8 9" key="1">
    <citation type="submission" date="2016-07" db="EMBL/GenBank/DDBJ databases">
        <title>Pervasive Adenine N6-methylation of Active Genes in Fungi.</title>
        <authorList>
            <consortium name="DOE Joint Genome Institute"/>
            <person name="Mondo S.J."/>
            <person name="Dannebaum R.O."/>
            <person name="Kuo R.C."/>
            <person name="Labutti K."/>
            <person name="Haridas S."/>
            <person name="Kuo A."/>
            <person name="Salamov A."/>
            <person name="Ahrendt S.R."/>
            <person name="Lipzen A."/>
            <person name="Sullivan W."/>
            <person name="Andreopoulos W.B."/>
            <person name="Clum A."/>
            <person name="Lindquist E."/>
            <person name="Daum C."/>
            <person name="Ramamoorthy G.K."/>
            <person name="Gryganskyi A."/>
            <person name="Culley D."/>
            <person name="Magnuson J.K."/>
            <person name="James T.Y."/>
            <person name="O'Malley M.A."/>
            <person name="Stajich J.E."/>
            <person name="Spatafora J.W."/>
            <person name="Visel A."/>
            <person name="Grigoriev I.V."/>
        </authorList>
    </citation>
    <scope>NUCLEOTIDE SEQUENCE [LARGE SCALE GENOMIC DNA]</scope>
    <source>
        <strain evidence="8 9">CBS 129021</strain>
    </source>
</reference>
<evidence type="ECO:0000256" key="1">
    <source>
        <dbReference type="ARBA" id="ARBA00022723"/>
    </source>
</evidence>
<feature type="domain" description="C2H2-type" evidence="7">
    <location>
        <begin position="336"/>
        <end position="361"/>
    </location>
</feature>
<dbReference type="AlphaFoldDB" id="A0A1Y2EJJ7"/>
<evidence type="ECO:0000256" key="6">
    <source>
        <dbReference type="SAM" id="MobiDB-lite"/>
    </source>
</evidence>
<dbReference type="PROSITE" id="PS50157">
    <property type="entry name" value="ZINC_FINGER_C2H2_2"/>
    <property type="match status" value="4"/>
</dbReference>
<sequence length="518" mass="58753">MRFCGRLHRSPCPGQDCCHNEKVSLMAQTQHQPNWGRWHGHHHPGPEYIIMDPSTIAQYDSITTTSIPLQRPSPTPQYMVGTAYSMSPITSVNAPQYHSENTFAFNSYTPPSPAPLTSPLRPYQEERPQPRLMPADHERIQGMAYSRGDRADYGSPVHTPPVKGKAQLSTTTKPSVKSETNTPGSAKDEVDEAVFHTDVDILLRRFQSKAGDKKTGSSQSGYQSPPNSHNGSRASSPAETKDDDEKPHICMWLNCDKAFKQKTHLDIHLRMHTGEKPYKCLWPDCNYRFSQRGNVKTHLRRHTGERPFPCHKCPKRFAQRGNLRAHLDTHEGRRKFYCFLDGCNKVFTQLGNLKVHINRFHKDTLRELLNKVDSLDIDEVPQKDHETLEKVAHMFRNSNKGIKGRGIGRKYTTPGQKNVSINISSLYPVQQPSPPMYHIPHHLHLLPNSAQHAVTHPGSVNHYNMPTEHHMTVGRESRTYGMFDAQDGLSTSSAASSSPETLYEEVQSRDLDFCDRVY</sequence>
<gene>
    <name evidence="8" type="ORF">BCR38DRAFT_331082</name>
</gene>
<dbReference type="GO" id="GO:0000981">
    <property type="term" value="F:DNA-binding transcription factor activity, RNA polymerase II-specific"/>
    <property type="evidence" value="ECO:0007669"/>
    <property type="project" value="UniProtKB-ARBA"/>
</dbReference>
<dbReference type="SMART" id="SM00355">
    <property type="entry name" value="ZnF_C2H2"/>
    <property type="match status" value="4"/>
</dbReference>
<evidence type="ECO:0000313" key="9">
    <source>
        <dbReference type="Proteomes" id="UP000193689"/>
    </source>
</evidence>
<dbReference type="SUPFAM" id="SSF57667">
    <property type="entry name" value="beta-beta-alpha zinc fingers"/>
    <property type="match status" value="2"/>
</dbReference>
<feature type="compositionally biased region" description="Polar residues" evidence="6">
    <location>
        <begin position="167"/>
        <end position="184"/>
    </location>
</feature>
<dbReference type="Pfam" id="PF00096">
    <property type="entry name" value="zf-C2H2"/>
    <property type="match status" value="4"/>
</dbReference>
<dbReference type="PANTHER" id="PTHR19818:SF139">
    <property type="entry name" value="PAIR-RULE PROTEIN ODD-PAIRED"/>
    <property type="match status" value="1"/>
</dbReference>
<name>A0A1Y2EJJ7_9PEZI</name>
<dbReference type="PROSITE" id="PS00028">
    <property type="entry name" value="ZINC_FINGER_C2H2_1"/>
    <property type="match status" value="4"/>
</dbReference>
<dbReference type="FunFam" id="3.30.160.60:FF:000072">
    <property type="entry name" value="zinc finger protein 143 isoform X1"/>
    <property type="match status" value="2"/>
</dbReference>
<evidence type="ECO:0000256" key="2">
    <source>
        <dbReference type="ARBA" id="ARBA00022737"/>
    </source>
</evidence>
<comment type="caution">
    <text evidence="8">The sequence shown here is derived from an EMBL/GenBank/DDBJ whole genome shotgun (WGS) entry which is preliminary data.</text>
</comment>
<keyword evidence="9" id="KW-1185">Reference proteome</keyword>
<dbReference type="InterPro" id="IPR036236">
    <property type="entry name" value="Znf_C2H2_sf"/>
</dbReference>
<evidence type="ECO:0000256" key="3">
    <source>
        <dbReference type="ARBA" id="ARBA00022771"/>
    </source>
</evidence>
<feature type="compositionally biased region" description="Polar residues" evidence="6">
    <location>
        <begin position="216"/>
        <end position="238"/>
    </location>
</feature>
<dbReference type="InterPro" id="IPR013087">
    <property type="entry name" value="Znf_C2H2_type"/>
</dbReference>
<keyword evidence="3 5" id="KW-0863">Zinc-finger</keyword>
<feature type="domain" description="C2H2-type" evidence="7">
    <location>
        <begin position="248"/>
        <end position="277"/>
    </location>
</feature>
<keyword evidence="2" id="KW-0677">Repeat</keyword>
<dbReference type="Gene3D" id="3.30.160.60">
    <property type="entry name" value="Classic Zinc Finger"/>
    <property type="match status" value="4"/>
</dbReference>
<feature type="domain" description="C2H2-type" evidence="7">
    <location>
        <begin position="278"/>
        <end position="307"/>
    </location>
</feature>
<feature type="region of interest" description="Disordered" evidence="6">
    <location>
        <begin position="108"/>
        <end position="135"/>
    </location>
</feature>
<dbReference type="OrthoDB" id="427030at2759"/>
<dbReference type="GO" id="GO:0005634">
    <property type="term" value="C:nucleus"/>
    <property type="evidence" value="ECO:0007669"/>
    <property type="project" value="TreeGrafter"/>
</dbReference>
<accession>A0A1Y2EJJ7</accession>
<dbReference type="GeneID" id="63771235"/>
<evidence type="ECO:0000256" key="5">
    <source>
        <dbReference type="PROSITE-ProRule" id="PRU00042"/>
    </source>
</evidence>
<dbReference type="InParanoid" id="A0A1Y2EJJ7"/>